<proteinExistence type="predicted"/>
<evidence type="ECO:0000313" key="1">
    <source>
        <dbReference type="EMBL" id="KAK3728275.1"/>
    </source>
</evidence>
<comment type="caution">
    <text evidence="1">The sequence shown here is derived from an EMBL/GenBank/DDBJ whole genome shotgun (WGS) entry which is preliminary data.</text>
</comment>
<evidence type="ECO:0000313" key="2">
    <source>
        <dbReference type="Proteomes" id="UP001283361"/>
    </source>
</evidence>
<dbReference type="EMBL" id="JAWDGP010007194">
    <property type="protein sequence ID" value="KAK3728275.1"/>
    <property type="molecule type" value="Genomic_DNA"/>
</dbReference>
<keyword evidence="2" id="KW-1185">Reference proteome</keyword>
<sequence length="74" mass="8084">MFRGNTPVEMITSTGYCSDCRLAPGLVALGCENAVAAPRNIELIMRRENKSDCRDAMIGLDGPSRRFGYSDALE</sequence>
<accession>A0AAE0Y060</accession>
<name>A0AAE0Y060_9GAST</name>
<dbReference type="AlphaFoldDB" id="A0AAE0Y060"/>
<protein>
    <submittedName>
        <fullName evidence="1">Uncharacterized protein</fullName>
    </submittedName>
</protein>
<organism evidence="1 2">
    <name type="scientific">Elysia crispata</name>
    <name type="common">lettuce slug</name>
    <dbReference type="NCBI Taxonomy" id="231223"/>
    <lineage>
        <taxon>Eukaryota</taxon>
        <taxon>Metazoa</taxon>
        <taxon>Spiralia</taxon>
        <taxon>Lophotrochozoa</taxon>
        <taxon>Mollusca</taxon>
        <taxon>Gastropoda</taxon>
        <taxon>Heterobranchia</taxon>
        <taxon>Euthyneura</taxon>
        <taxon>Panpulmonata</taxon>
        <taxon>Sacoglossa</taxon>
        <taxon>Placobranchoidea</taxon>
        <taxon>Plakobranchidae</taxon>
        <taxon>Elysia</taxon>
    </lineage>
</organism>
<dbReference type="Proteomes" id="UP001283361">
    <property type="component" value="Unassembled WGS sequence"/>
</dbReference>
<reference evidence="1" key="1">
    <citation type="journal article" date="2023" name="G3 (Bethesda)">
        <title>A reference genome for the long-term kleptoplast-retaining sea slug Elysia crispata morphotype clarki.</title>
        <authorList>
            <person name="Eastman K.E."/>
            <person name="Pendleton A.L."/>
            <person name="Shaikh M.A."/>
            <person name="Suttiyut T."/>
            <person name="Ogas R."/>
            <person name="Tomko P."/>
            <person name="Gavelis G."/>
            <person name="Widhalm J.R."/>
            <person name="Wisecaver J.H."/>
        </authorList>
    </citation>
    <scope>NUCLEOTIDE SEQUENCE</scope>
    <source>
        <strain evidence="1">ECLA1</strain>
    </source>
</reference>
<gene>
    <name evidence="1" type="ORF">RRG08_060062</name>
</gene>